<proteinExistence type="predicted"/>
<dbReference type="RefSeq" id="XP_025494405.1">
    <property type="nucleotide sequence ID" value="XM_025630836.1"/>
</dbReference>
<evidence type="ECO:0000313" key="1">
    <source>
        <dbReference type="EMBL" id="PYH84205.1"/>
    </source>
</evidence>
<dbReference type="GeneID" id="37133577"/>
<dbReference type="VEuPathDB" id="FungiDB:BO82DRAFT_24752"/>
<sequence length="150" mass="17115">MFSAVHRAVCTNPFARVYRTCTSRTADSQQTHFWEDVISTTGLQSHECIRLRSLLPTIGHEALPPSKVCYTGDTLLRCRVQVCQDSVDSNYYKWDRTDRPFPIHHPINSPIDTFWGSHHDGNLLSSSCGRGTLLIQGGFDWKRKDFFSLP</sequence>
<protein>
    <submittedName>
        <fullName evidence="1">Uncharacterized protein</fullName>
    </submittedName>
</protein>
<dbReference type="EMBL" id="KZ821685">
    <property type="protein sequence ID" value="PYH84205.1"/>
    <property type="molecule type" value="Genomic_DNA"/>
</dbReference>
<gene>
    <name evidence="1" type="ORF">BO82DRAFT_24752</name>
</gene>
<keyword evidence="2" id="KW-1185">Reference proteome</keyword>
<organism evidence="1 2">
    <name type="scientific">Aspergillus uvarum CBS 121591</name>
    <dbReference type="NCBI Taxonomy" id="1448315"/>
    <lineage>
        <taxon>Eukaryota</taxon>
        <taxon>Fungi</taxon>
        <taxon>Dikarya</taxon>
        <taxon>Ascomycota</taxon>
        <taxon>Pezizomycotina</taxon>
        <taxon>Eurotiomycetes</taxon>
        <taxon>Eurotiomycetidae</taxon>
        <taxon>Eurotiales</taxon>
        <taxon>Aspergillaceae</taxon>
        <taxon>Aspergillus</taxon>
        <taxon>Aspergillus subgen. Circumdati</taxon>
    </lineage>
</organism>
<evidence type="ECO:0000313" key="2">
    <source>
        <dbReference type="Proteomes" id="UP000248340"/>
    </source>
</evidence>
<dbReference type="Proteomes" id="UP000248340">
    <property type="component" value="Unassembled WGS sequence"/>
</dbReference>
<reference evidence="1 2" key="1">
    <citation type="submission" date="2016-12" db="EMBL/GenBank/DDBJ databases">
        <title>The genomes of Aspergillus section Nigri reveals drivers in fungal speciation.</title>
        <authorList>
            <consortium name="DOE Joint Genome Institute"/>
            <person name="Vesth T.C."/>
            <person name="Nybo J."/>
            <person name="Theobald S."/>
            <person name="Brandl J."/>
            <person name="Frisvad J.C."/>
            <person name="Nielsen K.F."/>
            <person name="Lyhne E.K."/>
            <person name="Kogle M.E."/>
            <person name="Kuo A."/>
            <person name="Riley R."/>
            <person name="Clum A."/>
            <person name="Nolan M."/>
            <person name="Lipzen A."/>
            <person name="Salamov A."/>
            <person name="Henrissat B."/>
            <person name="Wiebenga A."/>
            <person name="De Vries R.P."/>
            <person name="Grigoriev I.V."/>
            <person name="Mortensen U.H."/>
            <person name="Andersen M.R."/>
            <person name="Baker S.E."/>
        </authorList>
    </citation>
    <scope>NUCLEOTIDE SEQUENCE [LARGE SCALE GENOMIC DNA]</scope>
    <source>
        <strain evidence="1 2">CBS 121591</strain>
    </source>
</reference>
<name>A0A319CEU8_9EURO</name>
<accession>A0A319CEU8</accession>
<dbReference type="AlphaFoldDB" id="A0A319CEU8"/>